<dbReference type="Proteomes" id="UP000694420">
    <property type="component" value="Unplaced"/>
</dbReference>
<dbReference type="Ensembl" id="ENSNPET00000018350.1">
    <property type="protein sequence ID" value="ENSNPEP00000017903.1"/>
    <property type="gene ID" value="ENSNPEG00000013331.1"/>
</dbReference>
<name>A0A8C6ZUP0_NOTPE</name>
<evidence type="ECO:0000256" key="1">
    <source>
        <dbReference type="SAM" id="MobiDB-lite"/>
    </source>
</evidence>
<sequence length="72" mass="7519">MTAKNVGVTPTNGDLKGFIDQNQSPTKGNISIITLPVSSTNSPTKILPKTLGPINVNVGPQMVSFATLLILN</sequence>
<feature type="region of interest" description="Disordered" evidence="1">
    <location>
        <begin position="1"/>
        <end position="22"/>
    </location>
</feature>
<organism evidence="2 3">
    <name type="scientific">Nothoprocta perdicaria</name>
    <name type="common">Chilean tinamou</name>
    <name type="synonym">Crypturus perdicarius</name>
    <dbReference type="NCBI Taxonomy" id="30464"/>
    <lineage>
        <taxon>Eukaryota</taxon>
        <taxon>Metazoa</taxon>
        <taxon>Chordata</taxon>
        <taxon>Craniata</taxon>
        <taxon>Vertebrata</taxon>
        <taxon>Euteleostomi</taxon>
        <taxon>Archelosauria</taxon>
        <taxon>Archosauria</taxon>
        <taxon>Dinosauria</taxon>
        <taxon>Saurischia</taxon>
        <taxon>Theropoda</taxon>
        <taxon>Coelurosauria</taxon>
        <taxon>Aves</taxon>
        <taxon>Palaeognathae</taxon>
        <taxon>Tinamiformes</taxon>
        <taxon>Tinamidae</taxon>
        <taxon>Nothoprocta</taxon>
    </lineage>
</organism>
<evidence type="ECO:0000313" key="3">
    <source>
        <dbReference type="Proteomes" id="UP000694420"/>
    </source>
</evidence>
<proteinExistence type="predicted"/>
<accession>A0A8C6ZUP0</accession>
<reference evidence="2" key="2">
    <citation type="submission" date="2025-09" db="UniProtKB">
        <authorList>
            <consortium name="Ensembl"/>
        </authorList>
    </citation>
    <scope>IDENTIFICATION</scope>
</reference>
<keyword evidence="3" id="KW-1185">Reference proteome</keyword>
<reference evidence="2" key="1">
    <citation type="submission" date="2025-08" db="UniProtKB">
        <authorList>
            <consortium name="Ensembl"/>
        </authorList>
    </citation>
    <scope>IDENTIFICATION</scope>
</reference>
<dbReference type="AlphaFoldDB" id="A0A8C6ZUP0"/>
<protein>
    <submittedName>
        <fullName evidence="2">Uncharacterized protein</fullName>
    </submittedName>
</protein>
<evidence type="ECO:0000313" key="2">
    <source>
        <dbReference type="Ensembl" id="ENSNPEP00000017903.1"/>
    </source>
</evidence>